<dbReference type="RefSeq" id="WP_085422856.1">
    <property type="nucleotide sequence ID" value="NZ_FXAF01000006.1"/>
</dbReference>
<dbReference type="STRING" id="464029.SAMN02982989_2711"/>
<feature type="transmembrane region" description="Helical" evidence="4">
    <location>
        <begin position="210"/>
        <end position="228"/>
    </location>
</feature>
<dbReference type="InterPro" id="IPR011701">
    <property type="entry name" value="MFS"/>
</dbReference>
<proteinExistence type="predicted"/>
<organism evidence="6 7">
    <name type="scientific">Xaviernesmea oryzae</name>
    <dbReference type="NCBI Taxonomy" id="464029"/>
    <lineage>
        <taxon>Bacteria</taxon>
        <taxon>Pseudomonadati</taxon>
        <taxon>Pseudomonadota</taxon>
        <taxon>Alphaproteobacteria</taxon>
        <taxon>Hyphomicrobiales</taxon>
        <taxon>Rhizobiaceae</taxon>
        <taxon>Rhizobium/Agrobacterium group</taxon>
        <taxon>Xaviernesmea</taxon>
    </lineage>
</organism>
<dbReference type="SUPFAM" id="SSF103473">
    <property type="entry name" value="MFS general substrate transporter"/>
    <property type="match status" value="1"/>
</dbReference>
<dbReference type="Pfam" id="PF07690">
    <property type="entry name" value="MFS_1"/>
    <property type="match status" value="1"/>
</dbReference>
<dbReference type="AlphaFoldDB" id="A0A1X7FCT5"/>
<dbReference type="PROSITE" id="PS50850">
    <property type="entry name" value="MFS"/>
    <property type="match status" value="1"/>
</dbReference>
<feature type="transmembrane region" description="Helical" evidence="4">
    <location>
        <begin position="46"/>
        <end position="65"/>
    </location>
</feature>
<evidence type="ECO:0000313" key="7">
    <source>
        <dbReference type="Proteomes" id="UP000192903"/>
    </source>
</evidence>
<dbReference type="OrthoDB" id="9180256at2"/>
<feature type="domain" description="Major facilitator superfamily (MFS) profile" evidence="5">
    <location>
        <begin position="211"/>
        <end position="411"/>
    </location>
</feature>
<reference evidence="7" key="1">
    <citation type="submission" date="2017-04" db="EMBL/GenBank/DDBJ databases">
        <authorList>
            <person name="Varghese N."/>
            <person name="Submissions S."/>
        </authorList>
    </citation>
    <scope>NUCLEOTIDE SEQUENCE [LARGE SCALE GENOMIC DNA]</scope>
    <source>
        <strain evidence="7">B4P</strain>
    </source>
</reference>
<feature type="transmembrane region" description="Helical" evidence="4">
    <location>
        <begin position="248"/>
        <end position="268"/>
    </location>
</feature>
<feature type="transmembrane region" description="Helical" evidence="4">
    <location>
        <begin position="105"/>
        <end position="126"/>
    </location>
</feature>
<dbReference type="PANTHER" id="PTHR23542:SF1">
    <property type="entry name" value="MAJOR FACILITATOR SUPERFAMILY (MFS) PROFILE DOMAIN-CONTAINING PROTEIN"/>
    <property type="match status" value="1"/>
</dbReference>
<evidence type="ECO:0000256" key="3">
    <source>
        <dbReference type="ARBA" id="ARBA00023136"/>
    </source>
</evidence>
<accession>A0A1X7FCT5</accession>
<gene>
    <name evidence="6" type="ORF">SAMN02982989_2711</name>
</gene>
<feature type="transmembrane region" description="Helical" evidence="4">
    <location>
        <begin position="275"/>
        <end position="293"/>
    </location>
</feature>
<evidence type="ECO:0000313" key="6">
    <source>
        <dbReference type="EMBL" id="SMF50150.1"/>
    </source>
</evidence>
<feature type="transmembrane region" description="Helical" evidence="4">
    <location>
        <begin position="77"/>
        <end position="99"/>
    </location>
</feature>
<sequence length="411" mass="43079">MPNPYREIFRRPGTKGFAAAAFVARLPLPMTTIGLVAMLSQTHGEYWIAGAVSATFALANAFIAPQVSRWVDAKGQSAVLVPTTIVTVAALLALAAAAWLRWPNWTLFVFAVIAGMMPSMMALVRARWTEIYRDRPELHTAFAFESVIDEVVYICGPIFGIGLSVSLFPEAGVLAAATFLAVGTTLFVAQKSTEPKVDPHRVRGEGSVMRLLPMWFLVTVFAGMGTIFGTAEVSVVAFAEAEGHKGAASYVLAAYAAGSFIVGLVVGAIKFRTPLARRLVLASLIAAVTTLPMPFVGNLWALTLVVFLAGAAISPTFITGMSLIERIVPASQLTEGITYAMTGVGIGFAAGSSLAGWTIDAYGASNGFWVAVAGGAVAFATMLAGYGRLSDTSQQAAPHSAALNPAVNPAE</sequence>
<dbReference type="EMBL" id="FXAF01000006">
    <property type="protein sequence ID" value="SMF50150.1"/>
    <property type="molecule type" value="Genomic_DNA"/>
</dbReference>
<dbReference type="GO" id="GO:0022857">
    <property type="term" value="F:transmembrane transporter activity"/>
    <property type="evidence" value="ECO:0007669"/>
    <property type="project" value="InterPro"/>
</dbReference>
<keyword evidence="2 4" id="KW-1133">Transmembrane helix</keyword>
<keyword evidence="7" id="KW-1185">Reference proteome</keyword>
<dbReference type="Gene3D" id="1.20.1250.20">
    <property type="entry name" value="MFS general substrate transporter like domains"/>
    <property type="match status" value="2"/>
</dbReference>
<feature type="transmembrane region" description="Helical" evidence="4">
    <location>
        <begin position="171"/>
        <end position="189"/>
    </location>
</feature>
<keyword evidence="3 4" id="KW-0472">Membrane</keyword>
<name>A0A1X7FCT5_9HYPH</name>
<dbReference type="InterPro" id="IPR020846">
    <property type="entry name" value="MFS_dom"/>
</dbReference>
<evidence type="ECO:0000256" key="1">
    <source>
        <dbReference type="ARBA" id="ARBA00022692"/>
    </source>
</evidence>
<dbReference type="Proteomes" id="UP000192903">
    <property type="component" value="Unassembled WGS sequence"/>
</dbReference>
<feature type="transmembrane region" description="Helical" evidence="4">
    <location>
        <begin position="16"/>
        <end position="40"/>
    </location>
</feature>
<feature type="transmembrane region" description="Helical" evidence="4">
    <location>
        <begin position="299"/>
        <end position="324"/>
    </location>
</feature>
<keyword evidence="1 4" id="KW-0812">Transmembrane</keyword>
<evidence type="ECO:0000256" key="4">
    <source>
        <dbReference type="SAM" id="Phobius"/>
    </source>
</evidence>
<dbReference type="PANTHER" id="PTHR23542">
    <property type="match status" value="1"/>
</dbReference>
<dbReference type="InterPro" id="IPR036259">
    <property type="entry name" value="MFS_trans_sf"/>
</dbReference>
<evidence type="ECO:0000256" key="2">
    <source>
        <dbReference type="ARBA" id="ARBA00022989"/>
    </source>
</evidence>
<feature type="transmembrane region" description="Helical" evidence="4">
    <location>
        <begin position="367"/>
        <end position="386"/>
    </location>
</feature>
<protein>
    <submittedName>
        <fullName evidence="6">Major Facilitator Superfamily protein</fullName>
    </submittedName>
</protein>
<evidence type="ECO:0000259" key="5">
    <source>
        <dbReference type="PROSITE" id="PS50850"/>
    </source>
</evidence>
<feature type="transmembrane region" description="Helical" evidence="4">
    <location>
        <begin position="336"/>
        <end position="355"/>
    </location>
</feature>